<evidence type="ECO:0000256" key="5">
    <source>
        <dbReference type="RuleBase" id="RU003682"/>
    </source>
</evidence>
<reference evidence="7 8" key="1">
    <citation type="journal article" date="2018" name="Science">
        <title>The opium poppy genome and morphinan production.</title>
        <authorList>
            <person name="Guo L."/>
            <person name="Winzer T."/>
            <person name="Yang X."/>
            <person name="Li Y."/>
            <person name="Ning Z."/>
            <person name="He Z."/>
            <person name="Teodor R."/>
            <person name="Lu Y."/>
            <person name="Bowser T.A."/>
            <person name="Graham I.A."/>
            <person name="Ye K."/>
        </authorList>
    </citation>
    <scope>NUCLEOTIDE SEQUENCE [LARGE SCALE GENOMIC DNA]</scope>
    <source>
        <strain evidence="8">cv. HN1</strain>
        <tissue evidence="7">Leaves</tissue>
    </source>
</reference>
<sequence>MEMTTDALVGQHLIYDRYKELKDFEESKAGVKGVVDAGIQTIPRMFIRPQDELTEDLAAHTEYSGSSSFDTPKIDLQGVDQKNRRKEIICEIRCASETFGFIQLVNHGVPVSVMSEIIDGVKRFHEQDTDIKKKLHLNGLVGGVNFDPQELPDTCRDIVVEYGKYMMQLSDTLTELLSEALGLQKHHLRNVDCNECLSMNGHYYPACPEPELTLGTSKHSDPTFFTILLQDYIGGIQFLHQNHWFNVNPVPGTFVVNIGDVLQLMSNGKFKSVEHRVLANRVGPRISVACFVRPSINASTKIYGPIEELLSEDNPPIYRAMTFKEYTSHSRSKGMNGVSALNYFKL</sequence>
<keyword evidence="2 5" id="KW-0479">Metal-binding</keyword>
<comment type="similarity">
    <text evidence="1 5">Belongs to the iron/ascorbate-dependent oxidoreductase family.</text>
</comment>
<dbReference type="EMBL" id="CM010715">
    <property type="protein sequence ID" value="RZC47960.1"/>
    <property type="molecule type" value="Genomic_DNA"/>
</dbReference>
<name>A0A4Y7IJP1_PAPSO</name>
<dbReference type="PROSITE" id="PS51471">
    <property type="entry name" value="FE2OG_OXY"/>
    <property type="match status" value="1"/>
</dbReference>
<gene>
    <name evidence="7" type="ORF">C5167_040913</name>
</gene>
<keyword evidence="3 5" id="KW-0560">Oxidoreductase</keyword>
<evidence type="ECO:0000256" key="4">
    <source>
        <dbReference type="ARBA" id="ARBA00023004"/>
    </source>
</evidence>
<dbReference type="PANTHER" id="PTHR10209">
    <property type="entry name" value="OXIDOREDUCTASE, 2OG-FE II OXYGENASE FAMILY PROTEIN"/>
    <property type="match status" value="1"/>
</dbReference>
<dbReference type="Pfam" id="PF14226">
    <property type="entry name" value="DIOX_N"/>
    <property type="match status" value="1"/>
</dbReference>
<dbReference type="InterPro" id="IPR026992">
    <property type="entry name" value="DIOX_N"/>
</dbReference>
<keyword evidence="8" id="KW-1185">Reference proteome</keyword>
<dbReference type="Gramene" id="RZC47960">
    <property type="protein sequence ID" value="RZC47960"/>
    <property type="gene ID" value="C5167_040913"/>
</dbReference>
<evidence type="ECO:0000313" key="8">
    <source>
        <dbReference type="Proteomes" id="UP000316621"/>
    </source>
</evidence>
<dbReference type="STRING" id="3469.A0A4Y7IJP1"/>
<accession>A0A4Y7IJP1</accession>
<evidence type="ECO:0000256" key="3">
    <source>
        <dbReference type="ARBA" id="ARBA00023002"/>
    </source>
</evidence>
<dbReference type="Gene3D" id="2.60.120.330">
    <property type="entry name" value="B-lactam Antibiotic, Isopenicillin N Synthase, Chain"/>
    <property type="match status" value="1"/>
</dbReference>
<dbReference type="OMA" id="CEIRCAS"/>
<evidence type="ECO:0000256" key="1">
    <source>
        <dbReference type="ARBA" id="ARBA00008056"/>
    </source>
</evidence>
<dbReference type="InterPro" id="IPR044861">
    <property type="entry name" value="IPNS-like_FE2OG_OXY"/>
</dbReference>
<dbReference type="GO" id="GO:0046872">
    <property type="term" value="F:metal ion binding"/>
    <property type="evidence" value="ECO:0007669"/>
    <property type="project" value="UniProtKB-KW"/>
</dbReference>
<dbReference type="Pfam" id="PF03171">
    <property type="entry name" value="2OG-FeII_Oxy"/>
    <property type="match status" value="1"/>
</dbReference>
<feature type="domain" description="Fe2OG dioxygenase" evidence="6">
    <location>
        <begin position="192"/>
        <end position="294"/>
    </location>
</feature>
<dbReference type="SUPFAM" id="SSF51197">
    <property type="entry name" value="Clavaminate synthase-like"/>
    <property type="match status" value="1"/>
</dbReference>
<dbReference type="Proteomes" id="UP000316621">
    <property type="component" value="Chromosome 1"/>
</dbReference>
<dbReference type="GO" id="GO:0051213">
    <property type="term" value="F:dioxygenase activity"/>
    <property type="evidence" value="ECO:0007669"/>
    <property type="project" value="UniProtKB-ARBA"/>
</dbReference>
<proteinExistence type="inferred from homology"/>
<dbReference type="InterPro" id="IPR005123">
    <property type="entry name" value="Oxoglu/Fe-dep_dioxygenase_dom"/>
</dbReference>
<organism evidence="7 8">
    <name type="scientific">Papaver somniferum</name>
    <name type="common">Opium poppy</name>
    <dbReference type="NCBI Taxonomy" id="3469"/>
    <lineage>
        <taxon>Eukaryota</taxon>
        <taxon>Viridiplantae</taxon>
        <taxon>Streptophyta</taxon>
        <taxon>Embryophyta</taxon>
        <taxon>Tracheophyta</taxon>
        <taxon>Spermatophyta</taxon>
        <taxon>Magnoliopsida</taxon>
        <taxon>Ranunculales</taxon>
        <taxon>Papaveraceae</taxon>
        <taxon>Papaveroideae</taxon>
        <taxon>Papaver</taxon>
    </lineage>
</organism>
<evidence type="ECO:0000259" key="6">
    <source>
        <dbReference type="PROSITE" id="PS51471"/>
    </source>
</evidence>
<evidence type="ECO:0000313" key="7">
    <source>
        <dbReference type="EMBL" id="RZC47960.1"/>
    </source>
</evidence>
<dbReference type="PANTHER" id="PTHR10209:SF751">
    <property type="entry name" value="OS06G0255100 PROTEIN"/>
    <property type="match status" value="1"/>
</dbReference>
<keyword evidence="4 5" id="KW-0408">Iron</keyword>
<evidence type="ECO:0000256" key="2">
    <source>
        <dbReference type="ARBA" id="ARBA00022723"/>
    </source>
</evidence>
<dbReference type="AlphaFoldDB" id="A0A4Y7IJP1"/>
<protein>
    <recommendedName>
        <fullName evidence="6">Fe2OG dioxygenase domain-containing protein</fullName>
    </recommendedName>
</protein>
<dbReference type="InterPro" id="IPR027443">
    <property type="entry name" value="IPNS-like_sf"/>
</dbReference>